<dbReference type="PROSITE" id="PS51502">
    <property type="entry name" value="S_R_A_B_BARREL"/>
    <property type="match status" value="1"/>
</dbReference>
<comment type="caution">
    <text evidence="3">The sequence shown here is derived from an EMBL/GenBank/DDBJ whole genome shotgun (WGS) entry which is preliminary data.</text>
</comment>
<proteinExistence type="predicted"/>
<dbReference type="InterPro" id="IPR011008">
    <property type="entry name" value="Dimeric_a/b-barrel"/>
</dbReference>
<dbReference type="AlphaFoldDB" id="A0A9P3GAQ6"/>
<dbReference type="SUPFAM" id="SSF54909">
    <property type="entry name" value="Dimeric alpha+beta barrel"/>
    <property type="match status" value="1"/>
</dbReference>
<keyword evidence="4" id="KW-1185">Reference proteome</keyword>
<evidence type="ECO:0000259" key="2">
    <source>
        <dbReference type="PROSITE" id="PS51502"/>
    </source>
</evidence>
<evidence type="ECO:0000256" key="1">
    <source>
        <dbReference type="ARBA" id="ARBA00011738"/>
    </source>
</evidence>
<dbReference type="PANTHER" id="PTHR33178">
    <property type="match status" value="1"/>
</dbReference>
<dbReference type="InterPro" id="IPR013097">
    <property type="entry name" value="Dabb"/>
</dbReference>
<dbReference type="Proteomes" id="UP000703269">
    <property type="component" value="Unassembled WGS sequence"/>
</dbReference>
<gene>
    <name evidence="3" type="ORF">PsYK624_065720</name>
</gene>
<evidence type="ECO:0000313" key="4">
    <source>
        <dbReference type="Proteomes" id="UP000703269"/>
    </source>
</evidence>
<name>A0A9P3GAQ6_9APHY</name>
<feature type="domain" description="Stress-response A/B barrel" evidence="2">
    <location>
        <begin position="45"/>
        <end position="146"/>
    </location>
</feature>
<sequence>MSALLSSPFALRLGFAFTALTTVCLLYTTLLPRSPALYPPPRGAVVHIVLFQYAPDVSAETRQHVATAFLALQDACRLPGGARYVQAADGGANSSPEGRTHGMEHAFVLTFRSAAERDYYLDADPAHQAFKASIAEKVADALVFDFESGDFARRARARRRRPSDELHVRTV</sequence>
<dbReference type="Pfam" id="PF07876">
    <property type="entry name" value="Dabb"/>
    <property type="match status" value="1"/>
</dbReference>
<accession>A0A9P3GAQ6</accession>
<organism evidence="3 4">
    <name type="scientific">Phanerochaete sordida</name>
    <dbReference type="NCBI Taxonomy" id="48140"/>
    <lineage>
        <taxon>Eukaryota</taxon>
        <taxon>Fungi</taxon>
        <taxon>Dikarya</taxon>
        <taxon>Basidiomycota</taxon>
        <taxon>Agaricomycotina</taxon>
        <taxon>Agaricomycetes</taxon>
        <taxon>Polyporales</taxon>
        <taxon>Phanerochaetaceae</taxon>
        <taxon>Phanerochaete</taxon>
    </lineage>
</organism>
<dbReference type="InterPro" id="IPR044662">
    <property type="entry name" value="HS1/DABB1-like"/>
</dbReference>
<protein>
    <submittedName>
        <fullName evidence="3">Stress responsive A/B barrel domain-containing protein</fullName>
    </submittedName>
</protein>
<dbReference type="Gene3D" id="3.30.70.100">
    <property type="match status" value="1"/>
</dbReference>
<dbReference type="EMBL" id="BPQB01000016">
    <property type="protein sequence ID" value="GJE90439.1"/>
    <property type="molecule type" value="Genomic_DNA"/>
</dbReference>
<evidence type="ECO:0000313" key="3">
    <source>
        <dbReference type="EMBL" id="GJE90439.1"/>
    </source>
</evidence>
<reference evidence="3 4" key="1">
    <citation type="submission" date="2021-08" db="EMBL/GenBank/DDBJ databases">
        <title>Draft Genome Sequence of Phanerochaete sordida strain YK-624.</title>
        <authorList>
            <person name="Mori T."/>
            <person name="Dohra H."/>
            <person name="Suzuki T."/>
            <person name="Kawagishi H."/>
            <person name="Hirai H."/>
        </authorList>
    </citation>
    <scope>NUCLEOTIDE SEQUENCE [LARGE SCALE GENOMIC DNA]</scope>
    <source>
        <strain evidence="3 4">YK-624</strain>
    </source>
</reference>
<dbReference type="SMART" id="SM00886">
    <property type="entry name" value="Dabb"/>
    <property type="match status" value="1"/>
</dbReference>
<comment type="subunit">
    <text evidence="1">Homodimer.</text>
</comment>
<dbReference type="OrthoDB" id="1601230at2759"/>
<dbReference type="PANTHER" id="PTHR33178:SF10">
    <property type="entry name" value="STRESS-RESPONSE A_B BARREL DOMAIN-CONTAINING PROTEIN"/>
    <property type="match status" value="1"/>
</dbReference>